<gene>
    <name evidence="1" type="ORF">CWD88_19300</name>
</gene>
<accession>A0AAX0U846</accession>
<proteinExistence type="predicted"/>
<dbReference type="EMBL" id="PHRB01000019">
    <property type="protein sequence ID" value="PJO64626.1"/>
    <property type="molecule type" value="Genomic_DNA"/>
</dbReference>
<dbReference type="Proteomes" id="UP000231878">
    <property type="component" value="Unassembled WGS sequence"/>
</dbReference>
<comment type="caution">
    <text evidence="1">The sequence shown here is derived from an EMBL/GenBank/DDBJ whole genome shotgun (WGS) entry which is preliminary data.</text>
</comment>
<reference evidence="1 2" key="1">
    <citation type="submission" date="2017-11" db="EMBL/GenBank/DDBJ databases">
        <title>Molecular characterization of Burkholderia pseudomallei and closely related isolates from Vietnam.</title>
        <authorList>
            <person name="Ustinov D.V."/>
            <person name="Antonov A.S."/>
            <person name="Avdusheva E.F."/>
            <person name="Shpak I.M."/>
            <person name="Zakharova I.B."/>
            <person name="Thi L.A."/>
            <person name="Teteryatnikova N."/>
            <person name="Lopasteyskaya Y.A."/>
            <person name="Kuzyutina J.A."/>
            <person name="Ngo T.N."/>
            <person name="Victorov D.V."/>
        </authorList>
    </citation>
    <scope>NUCLEOTIDE SEQUENCE [LARGE SCALE GENOMIC DNA]</scope>
    <source>
        <strain evidence="1 2">V1512</strain>
    </source>
</reference>
<protein>
    <submittedName>
        <fullName evidence="1">Acetyl-CoA acetyltransferase</fullName>
    </submittedName>
</protein>
<sequence length="46" mass="4989">MTRRGGARAARRNSCRMPVSATICVRVLDGFAMPTIDATAFDDARC</sequence>
<dbReference type="AlphaFoldDB" id="A0AAX0U846"/>
<evidence type="ECO:0000313" key="2">
    <source>
        <dbReference type="Proteomes" id="UP000231878"/>
    </source>
</evidence>
<evidence type="ECO:0000313" key="1">
    <source>
        <dbReference type="EMBL" id="PJO64626.1"/>
    </source>
</evidence>
<name>A0AAX0U846_BURPE</name>
<organism evidence="1 2">
    <name type="scientific">Burkholderia pseudomallei</name>
    <name type="common">Pseudomonas pseudomallei</name>
    <dbReference type="NCBI Taxonomy" id="28450"/>
    <lineage>
        <taxon>Bacteria</taxon>
        <taxon>Pseudomonadati</taxon>
        <taxon>Pseudomonadota</taxon>
        <taxon>Betaproteobacteria</taxon>
        <taxon>Burkholderiales</taxon>
        <taxon>Burkholderiaceae</taxon>
        <taxon>Burkholderia</taxon>
        <taxon>pseudomallei group</taxon>
    </lineage>
</organism>